<evidence type="ECO:0000313" key="1">
    <source>
        <dbReference type="EMBL" id="PAK78424.1"/>
    </source>
</evidence>
<dbReference type="InterPro" id="IPR006379">
    <property type="entry name" value="HAD-SF_hydro_IIB"/>
</dbReference>
<keyword evidence="1" id="KW-0378">Hydrolase</keyword>
<dbReference type="SFLD" id="SFLDG01140">
    <property type="entry name" value="C2.B:_Phosphomannomutase_and_P"/>
    <property type="match status" value="1"/>
</dbReference>
<dbReference type="RefSeq" id="WP_095349583.1">
    <property type="nucleotide sequence ID" value="NZ_JBDNMF010000043.1"/>
</dbReference>
<accession>A0A269XYP7</accession>
<dbReference type="NCBIfam" id="TIGR01484">
    <property type="entry name" value="HAD-SF-IIB"/>
    <property type="match status" value="1"/>
</dbReference>
<dbReference type="InterPro" id="IPR000150">
    <property type="entry name" value="Cof"/>
</dbReference>
<dbReference type="Gene3D" id="3.40.50.1000">
    <property type="entry name" value="HAD superfamily/HAD-like"/>
    <property type="match status" value="1"/>
</dbReference>
<dbReference type="Gene3D" id="3.30.1240.10">
    <property type="match status" value="1"/>
</dbReference>
<dbReference type="GO" id="GO:0000287">
    <property type="term" value="F:magnesium ion binding"/>
    <property type="evidence" value="ECO:0007669"/>
    <property type="project" value="TreeGrafter"/>
</dbReference>
<keyword evidence="2" id="KW-1185">Reference proteome</keyword>
<reference evidence="1 2" key="1">
    <citation type="submission" date="2017-04" db="EMBL/GenBank/DDBJ databases">
        <title>Kefir bacterial isolates.</title>
        <authorList>
            <person name="Kim Y."/>
            <person name="Blasche S."/>
            <person name="Patil K.R."/>
        </authorList>
    </citation>
    <scope>NUCLEOTIDE SEQUENCE [LARGE SCALE GENOMIC DNA]</scope>
    <source>
        <strain evidence="1 2">KR</strain>
    </source>
</reference>
<gene>
    <name evidence="1" type="ORF">B8X00_06365</name>
</gene>
<dbReference type="GO" id="GO:0016791">
    <property type="term" value="F:phosphatase activity"/>
    <property type="evidence" value="ECO:0007669"/>
    <property type="project" value="UniProtKB-ARBA"/>
</dbReference>
<dbReference type="GO" id="GO:0005829">
    <property type="term" value="C:cytosol"/>
    <property type="evidence" value="ECO:0007669"/>
    <property type="project" value="TreeGrafter"/>
</dbReference>
<sequence length="302" mass="32144">MAGFGQNRHGPERPPARQIRLVVSDMDGTLLTPDKQVTPQSMAAAQALQLAGVPLCLVSSRPPGGMEMYFGQLRVSTPYGALNGGTLFNPDRTIRSSLSLAPQTVQEALNLLAAPQVDPWLFRGHEWLVRDAQNPLVLAESRTVQSTPTQVSDLRAYVHDIGKVTGSTADHAMLQAQEALIGRKLAGQASVSLSSKWFLDITPLHANKGHAVRQLAADYGISVGEVACIGDMNNDIPMLAIAGLAIAMGQSIPDVQAYAHCITTPNTQEGWARAITEFVLPRCHTAPALHYAPAPANAAPAP</sequence>
<comment type="caution">
    <text evidence="1">The sequence shown here is derived from an EMBL/GenBank/DDBJ whole genome shotgun (WGS) entry which is preliminary data.</text>
</comment>
<dbReference type="Proteomes" id="UP000216151">
    <property type="component" value="Unassembled WGS sequence"/>
</dbReference>
<dbReference type="NCBIfam" id="TIGR00099">
    <property type="entry name" value="Cof-subfamily"/>
    <property type="match status" value="1"/>
</dbReference>
<protein>
    <submittedName>
        <fullName evidence="1">Hydrolase</fullName>
    </submittedName>
</protein>
<dbReference type="EMBL" id="NCXK01000005">
    <property type="protein sequence ID" value="PAK78424.1"/>
    <property type="molecule type" value="Genomic_DNA"/>
</dbReference>
<dbReference type="PROSITE" id="PS01228">
    <property type="entry name" value="COF_1"/>
    <property type="match status" value="1"/>
</dbReference>
<dbReference type="AlphaFoldDB" id="A0A269XYP7"/>
<dbReference type="Pfam" id="PF08282">
    <property type="entry name" value="Hydrolase_3"/>
    <property type="match status" value="1"/>
</dbReference>
<dbReference type="SFLD" id="SFLDS00003">
    <property type="entry name" value="Haloacid_Dehalogenase"/>
    <property type="match status" value="1"/>
</dbReference>
<dbReference type="PANTHER" id="PTHR10000">
    <property type="entry name" value="PHOSPHOSERINE PHOSPHATASE"/>
    <property type="match status" value="1"/>
</dbReference>
<dbReference type="InterPro" id="IPR036412">
    <property type="entry name" value="HAD-like_sf"/>
</dbReference>
<proteinExistence type="predicted"/>
<organism evidence="1 2">
    <name type="scientific">Acetobacter fabarum</name>
    <dbReference type="NCBI Taxonomy" id="483199"/>
    <lineage>
        <taxon>Bacteria</taxon>
        <taxon>Pseudomonadati</taxon>
        <taxon>Pseudomonadota</taxon>
        <taxon>Alphaproteobacteria</taxon>
        <taxon>Acetobacterales</taxon>
        <taxon>Acetobacteraceae</taxon>
        <taxon>Acetobacter</taxon>
    </lineage>
</organism>
<dbReference type="InterPro" id="IPR023214">
    <property type="entry name" value="HAD_sf"/>
</dbReference>
<dbReference type="OrthoDB" id="7847955at2"/>
<name>A0A269XYP7_9PROT</name>
<dbReference type="PANTHER" id="PTHR10000:SF8">
    <property type="entry name" value="HAD SUPERFAMILY HYDROLASE-LIKE, TYPE 3"/>
    <property type="match status" value="1"/>
</dbReference>
<evidence type="ECO:0000313" key="2">
    <source>
        <dbReference type="Proteomes" id="UP000216151"/>
    </source>
</evidence>
<dbReference type="SUPFAM" id="SSF56784">
    <property type="entry name" value="HAD-like"/>
    <property type="match status" value="1"/>
</dbReference>